<keyword evidence="2" id="KW-0540">Nuclease</keyword>
<dbReference type="Pfam" id="PF03372">
    <property type="entry name" value="Exo_endo_phos"/>
    <property type="match status" value="1"/>
</dbReference>
<feature type="domain" description="Endonuclease/exonuclease/phosphatase" evidence="1">
    <location>
        <begin position="45"/>
        <end position="312"/>
    </location>
</feature>
<reference evidence="2" key="1">
    <citation type="submission" date="2019-09" db="EMBL/GenBank/DDBJ databases">
        <authorList>
            <person name="Needham M D."/>
        </authorList>
    </citation>
    <scope>NUCLEOTIDE SEQUENCE</scope>
</reference>
<organism evidence="2">
    <name type="scientific">seawater metagenome</name>
    <dbReference type="NCBI Taxonomy" id="1561972"/>
    <lineage>
        <taxon>unclassified sequences</taxon>
        <taxon>metagenomes</taxon>
        <taxon>ecological metagenomes</taxon>
    </lineage>
</organism>
<dbReference type="InterPro" id="IPR005135">
    <property type="entry name" value="Endo/exonuclease/phosphatase"/>
</dbReference>
<dbReference type="EMBL" id="CABVLZ010000001">
    <property type="protein sequence ID" value="VVU94305.1"/>
    <property type="molecule type" value="Genomic_DNA"/>
</dbReference>
<dbReference type="PANTHER" id="PTHR12121:SF100">
    <property type="entry name" value="POLY(A)-SPECIFIC RIBONUCLEASE"/>
    <property type="match status" value="1"/>
</dbReference>
<dbReference type="Gene3D" id="3.60.10.10">
    <property type="entry name" value="Endonuclease/exonuclease/phosphatase"/>
    <property type="match status" value="1"/>
</dbReference>
<evidence type="ECO:0000313" key="2">
    <source>
        <dbReference type="EMBL" id="VVU94305.1"/>
    </source>
</evidence>
<dbReference type="AlphaFoldDB" id="A0A5E8CKM7"/>
<dbReference type="PANTHER" id="PTHR12121">
    <property type="entry name" value="CARBON CATABOLITE REPRESSOR PROTEIN 4"/>
    <property type="match status" value="1"/>
</dbReference>
<accession>A0A5E8CKM7</accession>
<name>A0A5E8CKM7_9ZZZZ</name>
<keyword evidence="2" id="KW-0255">Endonuclease</keyword>
<proteinExistence type="predicted"/>
<dbReference type="SUPFAM" id="SSF56219">
    <property type="entry name" value="DNase I-like"/>
    <property type="match status" value="1"/>
</dbReference>
<dbReference type="GO" id="GO:0000175">
    <property type="term" value="F:3'-5'-RNA exonuclease activity"/>
    <property type="evidence" value="ECO:0007669"/>
    <property type="project" value="TreeGrafter"/>
</dbReference>
<dbReference type="InterPro" id="IPR050410">
    <property type="entry name" value="CCR4/nocturin_mRNA_transcr"/>
</dbReference>
<keyword evidence="2" id="KW-0269">Exonuclease</keyword>
<protein>
    <submittedName>
        <fullName evidence="2">Endonuclease/Exonuclease/phosphatase family</fullName>
    </submittedName>
</protein>
<dbReference type="GO" id="GO:0004519">
    <property type="term" value="F:endonuclease activity"/>
    <property type="evidence" value="ECO:0007669"/>
    <property type="project" value="UniProtKB-KW"/>
</dbReference>
<dbReference type="InterPro" id="IPR036691">
    <property type="entry name" value="Endo/exonu/phosph_ase_sf"/>
</dbReference>
<gene>
    <name evidence="2" type="ORF">CPAV1605_25</name>
</gene>
<sequence>MKRQFKFPEKKDKIRIVTYNILAPSVAENNSLHKISCKEECIKWFYRFELIKKEIMDLKPDIICLQEAQTSYVFKDIFPYFNSHGYQGYYIPQVHFRTSIKTEEDNFGIVILFNINKFIPQSIMSIDFHELVNKYLDDPKLLDRTKKRFCGLAMGLKDKKTNNLFFIISVHLEAMPAFEDIKNFQAYIVMKIIEKIDKDKNIPIVLCGDFNSIPSSSVYHGITTGKSINKFTPKTLKPYITTPSEFTKYSLKSCFKEIYGKEPRYTNYTFNFKDTLDYIFVNKKFKILDALNETIYENIGVSIPNKILPSDHFLQAADLSFI</sequence>
<keyword evidence="2" id="KW-0378">Hydrolase</keyword>
<evidence type="ECO:0000259" key="1">
    <source>
        <dbReference type="Pfam" id="PF03372"/>
    </source>
</evidence>